<protein>
    <submittedName>
        <fullName evidence="2">Uncharacterized protein</fullName>
    </submittedName>
</protein>
<dbReference type="EMBL" id="CAMPGE010005006">
    <property type="protein sequence ID" value="CAI2363856.1"/>
    <property type="molecule type" value="Genomic_DNA"/>
</dbReference>
<reference evidence="2" key="1">
    <citation type="submission" date="2023-07" db="EMBL/GenBank/DDBJ databases">
        <authorList>
            <consortium name="AG Swart"/>
            <person name="Singh M."/>
            <person name="Singh A."/>
            <person name="Seah K."/>
            <person name="Emmerich C."/>
        </authorList>
    </citation>
    <scope>NUCLEOTIDE SEQUENCE</scope>
    <source>
        <strain evidence="2">DP1</strain>
    </source>
</reference>
<organism evidence="2 3">
    <name type="scientific">Euplotes crassus</name>
    <dbReference type="NCBI Taxonomy" id="5936"/>
    <lineage>
        <taxon>Eukaryota</taxon>
        <taxon>Sar</taxon>
        <taxon>Alveolata</taxon>
        <taxon>Ciliophora</taxon>
        <taxon>Intramacronucleata</taxon>
        <taxon>Spirotrichea</taxon>
        <taxon>Hypotrichia</taxon>
        <taxon>Euplotida</taxon>
        <taxon>Euplotidae</taxon>
        <taxon>Moneuplotes</taxon>
    </lineage>
</organism>
<keyword evidence="1" id="KW-1133">Transmembrane helix</keyword>
<feature type="transmembrane region" description="Helical" evidence="1">
    <location>
        <begin position="154"/>
        <end position="176"/>
    </location>
</feature>
<keyword evidence="3" id="KW-1185">Reference proteome</keyword>
<proteinExistence type="predicted"/>
<evidence type="ECO:0000313" key="2">
    <source>
        <dbReference type="EMBL" id="CAI2363856.1"/>
    </source>
</evidence>
<feature type="transmembrane region" description="Helical" evidence="1">
    <location>
        <begin position="12"/>
        <end position="35"/>
    </location>
</feature>
<evidence type="ECO:0000313" key="3">
    <source>
        <dbReference type="Proteomes" id="UP001295684"/>
    </source>
</evidence>
<gene>
    <name evidence="2" type="ORF">ECRASSUSDP1_LOCUS5196</name>
</gene>
<sequence length="357" mass="39879">MSISPSASSVSAPLSCFHCLMCLWYSLAVILSLHLEHLILPISLNRSLQVLTPTKFLELRLKCRYFLSLSWCEISDFCECSGLLHTLATVVDPPSGFRSSCAAALFAGVVLQLVMKRRSMELVDFSQTRIQVVVARSVCSFVTVSADFGLGRFWFMQTLVSTCVGSPIMILLYLAIKFVLLDFINDPVHLGLIFGLEECNFVICSSYSDLTCVCVQHFARCVWLSRSQTCKDLLGVHGFCICSQELSCCTSAWHFSDCSLSCTSKAFLAKFQGFHRTHWCSWPCTASIWCLSSSTSGTCRPDLGRRFLSRFRTNNTLFCFRKNRVFSQSTQHDACALNLGLVVETSKSRWHSASGKP</sequence>
<dbReference type="Proteomes" id="UP001295684">
    <property type="component" value="Unassembled WGS sequence"/>
</dbReference>
<evidence type="ECO:0000256" key="1">
    <source>
        <dbReference type="SAM" id="Phobius"/>
    </source>
</evidence>
<keyword evidence="1" id="KW-0812">Transmembrane</keyword>
<accession>A0AAD1XAL5</accession>
<keyword evidence="1" id="KW-0472">Membrane</keyword>
<dbReference type="AlphaFoldDB" id="A0AAD1XAL5"/>
<name>A0AAD1XAL5_EUPCR</name>
<comment type="caution">
    <text evidence="2">The sequence shown here is derived from an EMBL/GenBank/DDBJ whole genome shotgun (WGS) entry which is preliminary data.</text>
</comment>